<dbReference type="AlphaFoldDB" id="A0A060DBX0"/>
<keyword evidence="1" id="KW-0542">Nucleomorph</keyword>
<protein>
    <recommendedName>
        <fullName evidence="3">Coenzyme Q-binding protein COQ10 START domain-containing protein</fullName>
    </recommendedName>
</protein>
<organism evidence="1 2">
    <name type="scientific">Lotharella oceanica</name>
    <dbReference type="NCBI Taxonomy" id="641309"/>
    <lineage>
        <taxon>Eukaryota</taxon>
        <taxon>Sar</taxon>
        <taxon>Rhizaria</taxon>
        <taxon>Cercozoa</taxon>
        <taxon>Chlorarachniophyceae</taxon>
        <taxon>Lotharella</taxon>
    </lineage>
</organism>
<dbReference type="Proteomes" id="UP000243670">
    <property type="component" value="Nucleomorph 3"/>
</dbReference>
<sequence>MRSCKLLCNKLIQTHRKISVLHKIKNNIPNPILDHSSIIFYNFSQKNDNICENFFKISLDSKLNNCYRYLFNFKNLIEWNYFIYQIIENLDKRVSILHVYLNLKNYQIIELLLPITIVNYEKNKYIEFQNITKFGMPMCGRLYFTENNSNTDIHLYIKYPLPYYFEEMKISSEHFSLIIQELFEKCLTKLAGILEAKNLS</sequence>
<dbReference type="EMBL" id="CP006629">
    <property type="protein sequence ID" value="AIB09990.1"/>
    <property type="molecule type" value="Genomic_DNA"/>
</dbReference>
<geneLocation type="nucleomorph" evidence="1"/>
<name>A0A060DBX0_9EUKA</name>
<gene>
    <name evidence="1" type="ORF">M951_chr386</name>
</gene>
<evidence type="ECO:0008006" key="3">
    <source>
        <dbReference type="Google" id="ProtNLM"/>
    </source>
</evidence>
<reference evidence="1 2" key="1">
    <citation type="journal article" date="2014" name="BMC Genomics">
        <title>Nucleomorph and plastid genome sequences of the chlorarachniophyte Lotharella oceanica: convergent reductive evolution and frequent recombination in nucleomorph-bearing algae.</title>
        <authorList>
            <person name="Tanifuji G."/>
            <person name="Onodera N.T."/>
            <person name="Brown M.W."/>
            <person name="Curtis B.A."/>
            <person name="Roger A.J."/>
            <person name="Ka-Shu Wong G."/>
            <person name="Melkonian M."/>
            <person name="Archibald J.M."/>
        </authorList>
    </citation>
    <scope>NUCLEOTIDE SEQUENCE [LARGE SCALE GENOMIC DNA]</scope>
    <source>
        <strain evidence="1 2">CCMP622</strain>
    </source>
</reference>
<proteinExistence type="predicted"/>
<evidence type="ECO:0000313" key="1">
    <source>
        <dbReference type="EMBL" id="AIB09990.1"/>
    </source>
</evidence>
<evidence type="ECO:0000313" key="2">
    <source>
        <dbReference type="Proteomes" id="UP000243670"/>
    </source>
</evidence>
<accession>A0A060DBX0</accession>